<protein>
    <submittedName>
        <fullName evidence="7">ATP synthase subunit I</fullName>
    </submittedName>
</protein>
<keyword evidence="2" id="KW-1003">Cell membrane</keyword>
<dbReference type="PANTHER" id="PTHR40035">
    <property type="entry name" value="ATP SYNTHASE PROTEIN I"/>
    <property type="match status" value="1"/>
</dbReference>
<gene>
    <name evidence="7" type="ORF">ACFFHF_11360</name>
</gene>
<keyword evidence="4 6" id="KW-1133">Transmembrane helix</keyword>
<accession>A0ABV6KR77</accession>
<feature type="transmembrane region" description="Helical" evidence="6">
    <location>
        <begin position="12"/>
        <end position="28"/>
    </location>
</feature>
<evidence type="ECO:0000256" key="2">
    <source>
        <dbReference type="ARBA" id="ARBA00022475"/>
    </source>
</evidence>
<evidence type="ECO:0000313" key="8">
    <source>
        <dbReference type="Proteomes" id="UP001589738"/>
    </source>
</evidence>
<reference evidence="7 8" key="1">
    <citation type="submission" date="2024-09" db="EMBL/GenBank/DDBJ databases">
        <authorList>
            <person name="Sun Q."/>
            <person name="Mori K."/>
        </authorList>
    </citation>
    <scope>NUCLEOTIDE SEQUENCE [LARGE SCALE GENOMIC DNA]</scope>
    <source>
        <strain evidence="7 8">CGMCC 1.9126</strain>
    </source>
</reference>
<comment type="caution">
    <text evidence="7">The sequence shown here is derived from an EMBL/GenBank/DDBJ whole genome shotgun (WGS) entry which is preliminary data.</text>
</comment>
<evidence type="ECO:0000313" key="7">
    <source>
        <dbReference type="EMBL" id="MFC0475842.1"/>
    </source>
</evidence>
<keyword evidence="3 6" id="KW-0812">Transmembrane</keyword>
<sequence>MPETKGIYIRQRKWLFFLMAFYALGWGFTSYQTVFLGLAFGTSLSLFNMWLLNRRIDRFGETIQKGETVRSLGMFSRMATAVVAVMIAMEYPDLLHFYSVILGLMTSYIVIMIDILFQSFKFLRK</sequence>
<evidence type="ECO:0000256" key="1">
    <source>
        <dbReference type="ARBA" id="ARBA00004651"/>
    </source>
</evidence>
<dbReference type="InterPro" id="IPR005598">
    <property type="entry name" value="ATP_synth_I"/>
</dbReference>
<dbReference type="EMBL" id="JBHLUU010000032">
    <property type="protein sequence ID" value="MFC0475842.1"/>
    <property type="molecule type" value="Genomic_DNA"/>
</dbReference>
<organism evidence="7 8">
    <name type="scientific">Robertmurraya beringensis</name>
    <dbReference type="NCBI Taxonomy" id="641660"/>
    <lineage>
        <taxon>Bacteria</taxon>
        <taxon>Bacillati</taxon>
        <taxon>Bacillota</taxon>
        <taxon>Bacilli</taxon>
        <taxon>Bacillales</taxon>
        <taxon>Bacillaceae</taxon>
        <taxon>Robertmurraya</taxon>
    </lineage>
</organism>
<evidence type="ECO:0000256" key="6">
    <source>
        <dbReference type="SAM" id="Phobius"/>
    </source>
</evidence>
<evidence type="ECO:0000256" key="4">
    <source>
        <dbReference type="ARBA" id="ARBA00022989"/>
    </source>
</evidence>
<proteinExistence type="predicted"/>
<dbReference type="Proteomes" id="UP001589738">
    <property type="component" value="Unassembled WGS sequence"/>
</dbReference>
<dbReference type="InterPro" id="IPR039072">
    <property type="entry name" value="ATP_synth_I_Bacilli"/>
</dbReference>
<keyword evidence="5 6" id="KW-0472">Membrane</keyword>
<keyword evidence="8" id="KW-1185">Reference proteome</keyword>
<feature type="transmembrane region" description="Helical" evidence="6">
    <location>
        <begin position="34"/>
        <end position="52"/>
    </location>
</feature>
<feature type="transmembrane region" description="Helical" evidence="6">
    <location>
        <begin position="72"/>
        <end position="89"/>
    </location>
</feature>
<dbReference type="PANTHER" id="PTHR40035:SF1">
    <property type="entry name" value="ATP SYNTHASE PROTEIN I"/>
    <property type="match status" value="1"/>
</dbReference>
<evidence type="ECO:0000256" key="3">
    <source>
        <dbReference type="ARBA" id="ARBA00022692"/>
    </source>
</evidence>
<feature type="transmembrane region" description="Helical" evidence="6">
    <location>
        <begin position="95"/>
        <end position="117"/>
    </location>
</feature>
<name>A0ABV6KR77_9BACI</name>
<evidence type="ECO:0000256" key="5">
    <source>
        <dbReference type="ARBA" id="ARBA00023136"/>
    </source>
</evidence>
<comment type="subcellular location">
    <subcellularLocation>
        <location evidence="1">Cell membrane</location>
        <topology evidence="1">Multi-pass membrane protein</topology>
    </subcellularLocation>
</comment>
<dbReference type="RefSeq" id="WP_377058180.1">
    <property type="nucleotide sequence ID" value="NZ_JBHLUU010000032.1"/>
</dbReference>
<dbReference type="Pfam" id="PF03899">
    <property type="entry name" value="ATP-synt_I"/>
    <property type="match status" value="1"/>
</dbReference>